<dbReference type="OrthoDB" id="2498029at2759"/>
<dbReference type="Proteomes" id="UP000054498">
    <property type="component" value="Unassembled WGS sequence"/>
</dbReference>
<dbReference type="InterPro" id="IPR022742">
    <property type="entry name" value="Hydrolase_4"/>
</dbReference>
<proteinExistence type="predicted"/>
<keyword evidence="2" id="KW-0378">Hydrolase</keyword>
<dbReference type="InterPro" id="IPR029058">
    <property type="entry name" value="AB_hydrolase_fold"/>
</dbReference>
<reference evidence="2 3" key="1">
    <citation type="journal article" date="2013" name="BMC Genomics">
        <title>Reconstruction of the lipid metabolism for the microalga Monoraphidium neglectum from its genome sequence reveals characteristics suitable for biofuel production.</title>
        <authorList>
            <person name="Bogen C."/>
            <person name="Al-Dilaimi A."/>
            <person name="Albersmeier A."/>
            <person name="Wichmann J."/>
            <person name="Grundmann M."/>
            <person name="Rupp O."/>
            <person name="Lauersen K.J."/>
            <person name="Blifernez-Klassen O."/>
            <person name="Kalinowski J."/>
            <person name="Goesmann A."/>
            <person name="Mussgnug J.H."/>
            <person name="Kruse O."/>
        </authorList>
    </citation>
    <scope>NUCLEOTIDE SEQUENCE [LARGE SCALE GENOMIC DNA]</scope>
    <source>
        <strain evidence="2 3">SAG 48.87</strain>
    </source>
</reference>
<accession>A0A0D2MWE6</accession>
<dbReference type="AlphaFoldDB" id="A0A0D2MWE6"/>
<dbReference type="Gene3D" id="3.40.50.1820">
    <property type="entry name" value="alpha/beta hydrolase"/>
    <property type="match status" value="1"/>
</dbReference>
<name>A0A0D2MWE6_9CHLO</name>
<dbReference type="GO" id="GO:0047372">
    <property type="term" value="F:monoacylglycerol lipase activity"/>
    <property type="evidence" value="ECO:0007669"/>
    <property type="project" value="UniProtKB-EC"/>
</dbReference>
<dbReference type="STRING" id="145388.A0A0D2MWE6"/>
<dbReference type="RefSeq" id="XP_013903816.1">
    <property type="nucleotide sequence ID" value="XM_014048362.1"/>
</dbReference>
<sequence length="308" mass="33858">MARAVCTEFRWRNGRNQDMQGVEFIPAGGAKAALLWHHGICEHSGRYTPVLQQIAEQGVAVYTFDAHGHGRSQPQEPDERCMISRFNDLVDDVYTFVSVLEQRHGSRLEPCVIGGQSMGALVVTHAVLRNQDRWAGLVLHSAAMGVVWTLVLRAQAAIGNILATVVPYAQMVPAVKPEDLHADPAVVEAFKSDPLVFHGNLRTRSANEVLKGMRSLEPRVPALTLPLYVVHGMRDKTTSFDAVDDLVRRVGSKDVTFNKVEDGYHELLMGEERTANGNAIAEWVKGRCSTFAAAAARAREERPASGKL</sequence>
<dbReference type="EMBL" id="KK100605">
    <property type="protein sequence ID" value="KIZ04797.1"/>
    <property type="molecule type" value="Genomic_DNA"/>
</dbReference>
<dbReference type="InterPro" id="IPR051044">
    <property type="entry name" value="MAG_DAG_Lipase"/>
</dbReference>
<evidence type="ECO:0000313" key="2">
    <source>
        <dbReference type="EMBL" id="KIZ04797.1"/>
    </source>
</evidence>
<keyword evidence="3" id="KW-1185">Reference proteome</keyword>
<evidence type="ECO:0000259" key="1">
    <source>
        <dbReference type="Pfam" id="PF12146"/>
    </source>
</evidence>
<organism evidence="2 3">
    <name type="scientific">Monoraphidium neglectum</name>
    <dbReference type="NCBI Taxonomy" id="145388"/>
    <lineage>
        <taxon>Eukaryota</taxon>
        <taxon>Viridiplantae</taxon>
        <taxon>Chlorophyta</taxon>
        <taxon>core chlorophytes</taxon>
        <taxon>Chlorophyceae</taxon>
        <taxon>CS clade</taxon>
        <taxon>Sphaeropleales</taxon>
        <taxon>Selenastraceae</taxon>
        <taxon>Monoraphidium</taxon>
    </lineage>
</organism>
<dbReference type="SUPFAM" id="SSF53474">
    <property type="entry name" value="alpha/beta-Hydrolases"/>
    <property type="match status" value="1"/>
</dbReference>
<dbReference type="Pfam" id="PF12146">
    <property type="entry name" value="Hydrolase_4"/>
    <property type="match status" value="1"/>
</dbReference>
<evidence type="ECO:0000313" key="3">
    <source>
        <dbReference type="Proteomes" id="UP000054498"/>
    </source>
</evidence>
<feature type="domain" description="Serine aminopeptidase S33" evidence="1">
    <location>
        <begin position="30"/>
        <end position="269"/>
    </location>
</feature>
<protein>
    <submittedName>
        <fullName evidence="2">Alpha/beta fold family hydrolase</fullName>
        <ecNumber evidence="2">3.1.1.23</ecNumber>
    </submittedName>
</protein>
<dbReference type="KEGG" id="mng:MNEG_3164"/>
<gene>
    <name evidence="2" type="ORF">MNEG_3164</name>
</gene>
<dbReference type="EC" id="3.1.1.23" evidence="2"/>
<dbReference type="GeneID" id="25736042"/>
<dbReference type="PANTHER" id="PTHR11614">
    <property type="entry name" value="PHOSPHOLIPASE-RELATED"/>
    <property type="match status" value="1"/>
</dbReference>